<dbReference type="EMBL" id="BLIP01000001">
    <property type="protein sequence ID" value="GFE20101.1"/>
    <property type="molecule type" value="Genomic_DNA"/>
</dbReference>
<dbReference type="Proteomes" id="UP001210609">
    <property type="component" value="Chromosome"/>
</dbReference>
<dbReference type="Proteomes" id="UP000429552">
    <property type="component" value="Unassembled WGS sequence"/>
</dbReference>
<dbReference type="RefSeq" id="WP_159484155.1">
    <property type="nucleotide sequence ID" value="NZ_BLIP01000001.1"/>
</dbReference>
<proteinExistence type="predicted"/>
<accession>A0A640TC99</accession>
<gene>
    <name evidence="1" type="ORF">Sliba_05540</name>
    <name evidence="2" type="ORF">STRLI_000624</name>
</gene>
<protein>
    <submittedName>
        <fullName evidence="1">Uncharacterized protein</fullName>
    </submittedName>
</protein>
<evidence type="ECO:0000313" key="2">
    <source>
        <dbReference type="EMBL" id="WAT94952.1"/>
    </source>
</evidence>
<reference evidence="2 4" key="2">
    <citation type="submission" date="2022-12" db="EMBL/GenBank/DDBJ databases">
        <authorList>
            <person name="Ruckert C."/>
            <person name="Busche T."/>
            <person name="Kalinowski J."/>
            <person name="Wittmann C."/>
        </authorList>
    </citation>
    <scope>NUCLEOTIDE SEQUENCE [LARGE SCALE GENOMIC DNA]</scope>
    <source>
        <strain evidence="2 4">DSM 40555</strain>
    </source>
</reference>
<evidence type="ECO:0000313" key="1">
    <source>
        <dbReference type="EMBL" id="GFE20101.1"/>
    </source>
</evidence>
<dbReference type="EMBL" id="CP114202">
    <property type="protein sequence ID" value="WAT94952.1"/>
    <property type="molecule type" value="Genomic_DNA"/>
</dbReference>
<organism evidence="1 3">
    <name type="scientific">Streptomyces nigrescens</name>
    <dbReference type="NCBI Taxonomy" id="1920"/>
    <lineage>
        <taxon>Bacteria</taxon>
        <taxon>Bacillati</taxon>
        <taxon>Actinomycetota</taxon>
        <taxon>Actinomycetes</taxon>
        <taxon>Kitasatosporales</taxon>
        <taxon>Streptomycetaceae</taxon>
        <taxon>Streptomyces</taxon>
    </lineage>
</organism>
<name>A0A640TC99_STRNI</name>
<dbReference type="AlphaFoldDB" id="A0A640TC99"/>
<reference evidence="1 3" key="1">
    <citation type="submission" date="2019-12" db="EMBL/GenBank/DDBJ databases">
        <title>Whole genome shotgun sequence of Streptomyces libani subsp. libani NBRC 13452.</title>
        <authorList>
            <person name="Ichikawa N."/>
            <person name="Kimura A."/>
            <person name="Kitahashi Y."/>
            <person name="Komaki H."/>
            <person name="Tamura T."/>
        </authorList>
    </citation>
    <scope>NUCLEOTIDE SEQUENCE [LARGE SCALE GENOMIC DNA]</scope>
    <source>
        <strain evidence="1 3">NBRC 13452</strain>
    </source>
</reference>
<keyword evidence="4" id="KW-1185">Reference proteome</keyword>
<evidence type="ECO:0000313" key="4">
    <source>
        <dbReference type="Proteomes" id="UP001210609"/>
    </source>
</evidence>
<evidence type="ECO:0000313" key="3">
    <source>
        <dbReference type="Proteomes" id="UP000429552"/>
    </source>
</evidence>
<sequence length="97" mass="10856">MATAQISVEARVAAGVDHLDRTLGVDWPHRVDVDDLPFRDVISQLYGDFFSWRSRERWSDGSVFAAGFDAPSLDGVPELTREWTRRINALQAARPAA</sequence>